<reference evidence="8 9" key="1">
    <citation type="journal article" date="2020" name="IScience">
        <title>Genome Sequencing of the Endangered Kingdonia uniflora (Circaeasteraceae, Ranunculales) Reveals Potential Mechanisms of Evolutionary Specialization.</title>
        <authorList>
            <person name="Sun Y."/>
            <person name="Deng T."/>
            <person name="Zhang A."/>
            <person name="Moore M.J."/>
            <person name="Landis J.B."/>
            <person name="Lin N."/>
            <person name="Zhang H."/>
            <person name="Zhang X."/>
            <person name="Huang J."/>
            <person name="Zhang X."/>
            <person name="Sun H."/>
            <person name="Wang H."/>
        </authorList>
    </citation>
    <scope>NUCLEOTIDE SEQUENCE [LARGE SCALE GENOMIC DNA]</scope>
    <source>
        <strain evidence="8">TB1705</strain>
        <tissue evidence="8">Leaf</tissue>
    </source>
</reference>
<comment type="caution">
    <text evidence="8">The sequence shown here is derived from an EMBL/GenBank/DDBJ whole genome shotgun (WGS) entry which is preliminary data.</text>
</comment>
<dbReference type="SMART" id="SM00369">
    <property type="entry name" value="LRR_TYP"/>
    <property type="match status" value="5"/>
</dbReference>
<dbReference type="InterPro" id="IPR032675">
    <property type="entry name" value="LRR_dom_sf"/>
</dbReference>
<keyword evidence="4" id="KW-0611">Plant defense</keyword>
<accession>A0A7J7LCZ0</accession>
<evidence type="ECO:0000259" key="6">
    <source>
        <dbReference type="Pfam" id="PF23598"/>
    </source>
</evidence>
<evidence type="ECO:0000313" key="8">
    <source>
        <dbReference type="EMBL" id="KAF6140536.1"/>
    </source>
</evidence>
<dbReference type="Pfam" id="PF18052">
    <property type="entry name" value="Rx_N"/>
    <property type="match status" value="1"/>
</dbReference>
<keyword evidence="2" id="KW-0677">Repeat</keyword>
<gene>
    <name evidence="8" type="ORF">GIB67_035563</name>
</gene>
<dbReference type="Proteomes" id="UP000541444">
    <property type="component" value="Unassembled WGS sequence"/>
</dbReference>
<sequence length="781" mass="89817">MADALISVVVEQLAPFLLGKLKEEVKLVLGAPEDVQELHDTFDNIRDVLDDAEKRHVKNVLLNLEKNEIKKAPESAWLEKLKDVSYEMEDVLDEWHTKILKSKIAAIESSAPDDIDGARTGKKKVWSCFLSPCFCFNKATFHHNIGRRILELKGRLDRLITEEEKYKFKVTKKDDEQQVRLEEERRHTISRIKASEDKGRIPLSIWNLKSLRTLLVWSSLHIDCSQPSIDCQDLTSLSHLSSLRTLDLRYTHIKELPKEIEKLIHLRYLDLSWTDVEELPEVVTNLSNLQTLRLNRCDNLRRLPNEIGKLISLRHLEADHSALEKLPESINSLSNLQTLKLNYCSELRRLPDEMGKMVSLRQLEVERTKLEEIPEAVGNLSNLQTLKLNWCSSLRRLLNDMGKMVSLRHLEFLGSRLQYLPRGIGKLRDLETLSEFIVSEEGSDIEELKDLNNLRGKLRISNINGIGKEASHEAILKDKEHLRHLVLRFNDDDDDEAVQSVLELFEPHPNLEKLEIENYNGSKFPSWMEFPNWEGRSIMLRQLTICSCQNLKVLPALGRLEFLECLVLKELDSVSQMGLEVLGVLNGDIVFPKLKELSIRKMKHWKDWVIMTTVNITVMPLLQKLTIWSCPMLKSLPCQILSNSLREMTIDSCPHLEVSCLSPFLEKLELHKDAGSLLISLPMQNGLHSNLKYLVIQRSPHSTLPEGLSQLKALQTLEVRNCDSITCIPDELQHVTSLQKLYIWWCPILGPRCKKDVGEDRNIISHIPNIHIDGKKEVGED</sequence>
<name>A0A7J7LCZ0_9MAGN</name>
<dbReference type="PANTHER" id="PTHR47186">
    <property type="entry name" value="LEUCINE-RICH REPEAT-CONTAINING PROTEIN 57"/>
    <property type="match status" value="1"/>
</dbReference>
<dbReference type="PANTHER" id="PTHR47186:SF3">
    <property type="entry name" value="OS09G0267800 PROTEIN"/>
    <property type="match status" value="1"/>
</dbReference>
<dbReference type="InterPro" id="IPR041118">
    <property type="entry name" value="Rx_N"/>
</dbReference>
<feature type="domain" description="Disease resistance N-terminal" evidence="5">
    <location>
        <begin position="10"/>
        <end position="110"/>
    </location>
</feature>
<dbReference type="InterPro" id="IPR056789">
    <property type="entry name" value="LRR_R13L1-DRL21"/>
</dbReference>
<dbReference type="OrthoDB" id="2018313at2759"/>
<dbReference type="SUPFAM" id="SSF52058">
    <property type="entry name" value="L domain-like"/>
    <property type="match status" value="3"/>
</dbReference>
<evidence type="ECO:0008006" key="10">
    <source>
        <dbReference type="Google" id="ProtNLM"/>
    </source>
</evidence>
<evidence type="ECO:0000256" key="3">
    <source>
        <dbReference type="ARBA" id="ARBA00022741"/>
    </source>
</evidence>
<dbReference type="Gene3D" id="1.20.5.4130">
    <property type="match status" value="1"/>
</dbReference>
<protein>
    <recommendedName>
        <fullName evidence="10">Rx N-terminal domain-containing protein</fullName>
    </recommendedName>
</protein>
<dbReference type="EMBL" id="JACGCM010002361">
    <property type="protein sequence ID" value="KAF6140536.1"/>
    <property type="molecule type" value="Genomic_DNA"/>
</dbReference>
<dbReference type="GO" id="GO:0006952">
    <property type="term" value="P:defense response"/>
    <property type="evidence" value="ECO:0007669"/>
    <property type="project" value="UniProtKB-KW"/>
</dbReference>
<evidence type="ECO:0000256" key="4">
    <source>
        <dbReference type="ARBA" id="ARBA00022821"/>
    </source>
</evidence>
<evidence type="ECO:0000256" key="2">
    <source>
        <dbReference type="ARBA" id="ARBA00022737"/>
    </source>
</evidence>
<dbReference type="Pfam" id="PF23598">
    <property type="entry name" value="LRR_14"/>
    <property type="match status" value="1"/>
</dbReference>
<evidence type="ECO:0000256" key="1">
    <source>
        <dbReference type="ARBA" id="ARBA00022614"/>
    </source>
</evidence>
<organism evidence="8 9">
    <name type="scientific">Kingdonia uniflora</name>
    <dbReference type="NCBI Taxonomy" id="39325"/>
    <lineage>
        <taxon>Eukaryota</taxon>
        <taxon>Viridiplantae</taxon>
        <taxon>Streptophyta</taxon>
        <taxon>Embryophyta</taxon>
        <taxon>Tracheophyta</taxon>
        <taxon>Spermatophyta</taxon>
        <taxon>Magnoliopsida</taxon>
        <taxon>Ranunculales</taxon>
        <taxon>Circaeasteraceae</taxon>
        <taxon>Kingdonia</taxon>
    </lineage>
</organism>
<evidence type="ECO:0000259" key="7">
    <source>
        <dbReference type="Pfam" id="PF25019"/>
    </source>
</evidence>
<evidence type="ECO:0000313" key="9">
    <source>
        <dbReference type="Proteomes" id="UP000541444"/>
    </source>
</evidence>
<keyword evidence="3" id="KW-0547">Nucleotide-binding</keyword>
<evidence type="ECO:0000259" key="5">
    <source>
        <dbReference type="Pfam" id="PF18052"/>
    </source>
</evidence>
<dbReference type="Gene3D" id="3.80.10.10">
    <property type="entry name" value="Ribonuclease Inhibitor"/>
    <property type="match status" value="3"/>
</dbReference>
<dbReference type="Pfam" id="PF25019">
    <property type="entry name" value="LRR_R13L1-DRL21"/>
    <property type="match status" value="1"/>
</dbReference>
<feature type="domain" description="R13L1/DRL21-like LRR repeat region" evidence="7">
    <location>
        <begin position="445"/>
        <end position="570"/>
    </location>
</feature>
<dbReference type="InterPro" id="IPR003591">
    <property type="entry name" value="Leu-rich_rpt_typical-subtyp"/>
</dbReference>
<dbReference type="GO" id="GO:0000166">
    <property type="term" value="F:nucleotide binding"/>
    <property type="evidence" value="ECO:0007669"/>
    <property type="project" value="UniProtKB-KW"/>
</dbReference>
<keyword evidence="9" id="KW-1185">Reference proteome</keyword>
<keyword evidence="1" id="KW-0433">Leucine-rich repeat</keyword>
<dbReference type="AlphaFoldDB" id="A0A7J7LCZ0"/>
<feature type="domain" description="Disease resistance R13L4/SHOC-2-like LRR" evidence="6">
    <location>
        <begin position="220"/>
        <end position="317"/>
    </location>
</feature>
<proteinExistence type="predicted"/>
<dbReference type="InterPro" id="IPR055414">
    <property type="entry name" value="LRR_R13L4/SHOC2-like"/>
</dbReference>